<dbReference type="Gene3D" id="3.30.70.1780">
    <property type="match status" value="1"/>
</dbReference>
<sequence length="393" mass="42712">MTVPTALPLQPCVLRILNGPLQGCEFPLGEGTTLFVVGAVAMWGDGARAASVPADAIFIPLEESGCNFEVLADQATPDGVPVRLLGDSVEMRHCAFQARVPLGGLQVALRPGDQPWTPECLAQPQDNPRAGGAAIRWPDARWTRWGGGALALVALVVAVSIGSMPGPAPETDIRALIAGASAPVQVLRGRDDGVYVFVSSERDAGWSRQVLARHASLHGKVLLPDQERRRLEQVLVDHDPQLAWHFLDLKEPSQPRLLLSAQRNLLTPDQQAKLLDALLAAAPYARDVVVQMQDDALLADLAQGGLQRLALTFSRVEHTDAVSYAIGGNLQDVELAAARQYVEDFYRQWGDRYVHFTVELRDDALKGKSFQTGPQGYVKTSPSSWLFSDKQNR</sequence>
<dbReference type="EMBL" id="JABWRB020000001">
    <property type="protein sequence ID" value="MBV4494550.1"/>
    <property type="molecule type" value="Genomic_DNA"/>
</dbReference>
<organism evidence="2">
    <name type="scientific">Pseudomonas zanjanensis</name>
    <dbReference type="NCBI Taxonomy" id="2745496"/>
    <lineage>
        <taxon>Bacteria</taxon>
        <taxon>Pseudomonadati</taxon>
        <taxon>Pseudomonadota</taxon>
        <taxon>Gammaproteobacteria</taxon>
        <taxon>Pseudomonadales</taxon>
        <taxon>Pseudomonadaceae</taxon>
        <taxon>Pseudomonas</taxon>
    </lineage>
</organism>
<keyword evidence="4" id="KW-1185">Reference proteome</keyword>
<dbReference type="Gene3D" id="2.60.200.20">
    <property type="match status" value="1"/>
</dbReference>
<accession>A0A923FAL2</accession>
<evidence type="ECO:0000313" key="4">
    <source>
        <dbReference type="Proteomes" id="UP000636518"/>
    </source>
</evidence>
<reference evidence="3" key="3">
    <citation type="submission" date="2021-06" db="EMBL/GenBank/DDBJ databases">
        <title>Updating the genus Pseudomonas: Description of 43 new species and partition of the Pseudomonas putida group.</title>
        <authorList>
            <person name="Girard L."/>
            <person name="Lood C."/>
            <person name="Vandamme P."/>
            <person name="Rokni-Zadeh H."/>
            <person name="Van Noort V."/>
            <person name="Hofte M."/>
            <person name="Lavigne R."/>
            <person name="De Mot R."/>
        </authorList>
    </citation>
    <scope>NUCLEOTIDE SEQUENCE</scope>
    <source>
        <strain evidence="3">SWRI12</strain>
    </source>
</reference>
<dbReference type="Gene3D" id="3.30.300.170">
    <property type="match status" value="1"/>
</dbReference>
<evidence type="ECO:0000313" key="2">
    <source>
        <dbReference type="EMBL" id="MBC3388990.1"/>
    </source>
</evidence>
<dbReference type="EMBL" id="JABWRB010000004">
    <property type="protein sequence ID" value="MBC3388990.1"/>
    <property type="molecule type" value="Genomic_DNA"/>
</dbReference>
<dbReference type="GO" id="GO:0016020">
    <property type="term" value="C:membrane"/>
    <property type="evidence" value="ECO:0007669"/>
    <property type="project" value="InterPro"/>
</dbReference>
<dbReference type="Gene3D" id="3.30.70.1770">
    <property type="match status" value="1"/>
</dbReference>
<reference evidence="2" key="2">
    <citation type="submission" date="2020-07" db="EMBL/GenBank/DDBJ databases">
        <authorList>
            <person name="Lood C."/>
            <person name="Girard L."/>
        </authorList>
    </citation>
    <scope>NUCLEOTIDE SEQUENCE</scope>
    <source>
        <strain evidence="2">SWRI12</strain>
    </source>
</reference>
<dbReference type="Pfam" id="PF09480">
    <property type="entry name" value="PrgH"/>
    <property type="match status" value="1"/>
</dbReference>
<evidence type="ECO:0000256" key="1">
    <source>
        <dbReference type="SAM" id="MobiDB-lite"/>
    </source>
</evidence>
<dbReference type="AlphaFoldDB" id="A0A923FAL2"/>
<dbReference type="NCBIfam" id="TIGR02554">
    <property type="entry name" value="PrgH"/>
    <property type="match status" value="1"/>
</dbReference>
<dbReference type="RefSeq" id="WP_186705278.1">
    <property type="nucleotide sequence ID" value="NZ_JABWRB020000001.1"/>
</dbReference>
<name>A0A923FAL2_9PSED</name>
<proteinExistence type="predicted"/>
<feature type="region of interest" description="Disordered" evidence="1">
    <location>
        <begin position="371"/>
        <end position="393"/>
    </location>
</feature>
<evidence type="ECO:0000313" key="3">
    <source>
        <dbReference type="EMBL" id="MBV4494550.1"/>
    </source>
</evidence>
<gene>
    <name evidence="3" type="ORF">HU715_004190</name>
    <name evidence="2" type="ORF">HU715_04935</name>
</gene>
<dbReference type="InterPro" id="IPR013387">
    <property type="entry name" value="T3SS_PrgH/EprH"/>
</dbReference>
<comment type="caution">
    <text evidence="2">The sequence shown here is derived from an EMBL/GenBank/DDBJ whole genome shotgun (WGS) entry which is preliminary data.</text>
</comment>
<reference evidence="2 4" key="1">
    <citation type="journal article" date="2020" name="Microorganisms">
        <title>Reliable Identification of Environmental Pseudomonas Isolates Using the rpoD Gene.</title>
        <authorList>
            <consortium name="The Broad Institute Genome Sequencing Platform"/>
            <person name="Girard L."/>
            <person name="Lood C."/>
            <person name="Rokni-Zadeh H."/>
            <person name="van Noort V."/>
            <person name="Lavigne R."/>
            <person name="De Mot R."/>
        </authorList>
    </citation>
    <scope>NUCLEOTIDE SEQUENCE</scope>
    <source>
        <strain evidence="2 4">SWRI12</strain>
    </source>
</reference>
<dbReference type="Proteomes" id="UP000636518">
    <property type="component" value="Unassembled WGS sequence"/>
</dbReference>
<protein>
    <submittedName>
        <fullName evidence="2">PrgH/EprH family type III secretion apparatus protein</fullName>
    </submittedName>
</protein>
<dbReference type="InterPro" id="IPR019029">
    <property type="entry name" value="T3SS_PrgH/EprH-like"/>
</dbReference>
<feature type="compositionally biased region" description="Polar residues" evidence="1">
    <location>
        <begin position="371"/>
        <end position="386"/>
    </location>
</feature>